<dbReference type="GO" id="GO:0034462">
    <property type="term" value="P:small-subunit processome assembly"/>
    <property type="evidence" value="ECO:0007669"/>
    <property type="project" value="TreeGrafter"/>
</dbReference>
<organism evidence="5">
    <name type="scientific">Fabrea salina</name>
    <dbReference type="NCBI Taxonomy" id="342563"/>
    <lineage>
        <taxon>Eukaryota</taxon>
        <taxon>Sar</taxon>
        <taxon>Alveolata</taxon>
        <taxon>Ciliophora</taxon>
        <taxon>Postciliodesmatophora</taxon>
        <taxon>Heterotrichea</taxon>
        <taxon>Heterotrichida</taxon>
        <taxon>Fabreidae</taxon>
        <taxon>Fabrea</taxon>
    </lineage>
</organism>
<dbReference type="GO" id="GO:0000447">
    <property type="term" value="P:endonucleolytic cleavage in ITS1 to separate SSU-rRNA from 5.8S rRNA and LSU-rRNA from tricistronic rRNA transcript (SSU-rRNA, 5.8S rRNA, LSU-rRNA)"/>
    <property type="evidence" value="ECO:0007669"/>
    <property type="project" value="TreeGrafter"/>
</dbReference>
<feature type="region of interest" description="Disordered" evidence="4">
    <location>
        <begin position="135"/>
        <end position="160"/>
    </location>
</feature>
<dbReference type="InterPro" id="IPR035979">
    <property type="entry name" value="RBD_domain_sf"/>
</dbReference>
<dbReference type="GO" id="GO:0005730">
    <property type="term" value="C:nucleolus"/>
    <property type="evidence" value="ECO:0007669"/>
    <property type="project" value="TreeGrafter"/>
</dbReference>
<dbReference type="CDD" id="cd12263">
    <property type="entry name" value="RRM_ABT1_like"/>
    <property type="match status" value="1"/>
</dbReference>
<dbReference type="PANTHER" id="PTHR12311">
    <property type="entry name" value="ACTIVATOR OF BASAL TRANSCRIPTION 1"/>
    <property type="match status" value="1"/>
</dbReference>
<dbReference type="InterPro" id="IPR039119">
    <property type="entry name" value="ABT1/Esf2"/>
</dbReference>
<evidence type="ECO:0000256" key="3">
    <source>
        <dbReference type="ARBA" id="ARBA00023242"/>
    </source>
</evidence>
<sequence length="160" mass="19186">MGHKKIRKLFMVHGEVDRIYLTPEPKINRQKRIKAGGNKRKCFTEGWVEFIDKKAAKRVALMFNGVITGGKKQHNFYREDIWNIKYLPKFTWENLTHKIELDKQLADKQVRNEVALSRKANRFYAQQVQKSREIEGIQKKRKRKEEKFIRDFPQKDPVED</sequence>
<protein>
    <recommendedName>
        <fullName evidence="6">Activator of basal transcription 1</fullName>
    </recommendedName>
</protein>
<reference evidence="5" key="1">
    <citation type="submission" date="2021-01" db="EMBL/GenBank/DDBJ databases">
        <authorList>
            <person name="Corre E."/>
            <person name="Pelletier E."/>
            <person name="Niang G."/>
            <person name="Scheremetjew M."/>
            <person name="Finn R."/>
            <person name="Kale V."/>
            <person name="Holt S."/>
            <person name="Cochrane G."/>
            <person name="Meng A."/>
            <person name="Brown T."/>
            <person name="Cohen L."/>
        </authorList>
    </citation>
    <scope>NUCLEOTIDE SEQUENCE</scope>
</reference>
<evidence type="ECO:0008006" key="6">
    <source>
        <dbReference type="Google" id="ProtNLM"/>
    </source>
</evidence>
<dbReference type="PANTHER" id="PTHR12311:SF7">
    <property type="entry name" value="ACTIVATOR OF BASAL TRANSCRIPTION 1"/>
    <property type="match status" value="1"/>
</dbReference>
<evidence type="ECO:0000313" key="5">
    <source>
        <dbReference type="EMBL" id="CAE0317719.1"/>
    </source>
</evidence>
<feature type="compositionally biased region" description="Basic and acidic residues" evidence="4">
    <location>
        <begin position="145"/>
        <end position="160"/>
    </location>
</feature>
<gene>
    <name evidence="5" type="ORF">FSAL1345_LOCUS988</name>
</gene>
<evidence type="ECO:0000256" key="2">
    <source>
        <dbReference type="ARBA" id="ARBA00022884"/>
    </source>
</evidence>
<dbReference type="GO" id="GO:0000480">
    <property type="term" value="P:endonucleolytic cleavage in 5'-ETS of tricistronic rRNA transcript (SSU-rRNA, 5.8S rRNA, LSU-rRNA)"/>
    <property type="evidence" value="ECO:0007669"/>
    <property type="project" value="TreeGrafter"/>
</dbReference>
<dbReference type="GO" id="GO:0000472">
    <property type="term" value="P:endonucleolytic cleavage to generate mature 5'-end of SSU-rRNA from (SSU-rRNA, 5.8S rRNA, LSU-rRNA)"/>
    <property type="evidence" value="ECO:0007669"/>
    <property type="project" value="TreeGrafter"/>
</dbReference>
<keyword evidence="3" id="KW-0539">Nucleus</keyword>
<dbReference type="InterPro" id="IPR034353">
    <property type="entry name" value="ABT1/ESF2_RRM"/>
</dbReference>
<proteinExistence type="predicted"/>
<dbReference type="SUPFAM" id="SSF54928">
    <property type="entry name" value="RNA-binding domain, RBD"/>
    <property type="match status" value="1"/>
</dbReference>
<evidence type="ECO:0000256" key="1">
    <source>
        <dbReference type="ARBA" id="ARBA00004123"/>
    </source>
</evidence>
<comment type="subcellular location">
    <subcellularLocation>
        <location evidence="1">Nucleus</location>
    </subcellularLocation>
</comment>
<evidence type="ECO:0000256" key="4">
    <source>
        <dbReference type="SAM" id="MobiDB-lite"/>
    </source>
</evidence>
<keyword evidence="2" id="KW-0694">RNA-binding</keyword>
<dbReference type="GO" id="GO:0003723">
    <property type="term" value="F:RNA binding"/>
    <property type="evidence" value="ECO:0007669"/>
    <property type="project" value="UniProtKB-KW"/>
</dbReference>
<name>A0A7S3IAL0_9CILI</name>
<accession>A0A7S3IAL0</accession>
<dbReference type="EMBL" id="HBIF01001157">
    <property type="protein sequence ID" value="CAE0317719.1"/>
    <property type="molecule type" value="Transcribed_RNA"/>
</dbReference>
<dbReference type="AlphaFoldDB" id="A0A7S3IAL0"/>